<comment type="caution">
    <text evidence="2">The sequence shown here is derived from an EMBL/GenBank/DDBJ whole genome shotgun (WGS) entry which is preliminary data.</text>
</comment>
<feature type="compositionally biased region" description="Low complexity" evidence="1">
    <location>
        <begin position="206"/>
        <end position="218"/>
    </location>
</feature>
<feature type="region of interest" description="Disordered" evidence="1">
    <location>
        <begin position="196"/>
        <end position="235"/>
    </location>
</feature>
<sequence length="235" mass="25349">MGNCASSRKPPRAPAPLVADGPALYAIYLRPRRLKRKPEVVAAMEFNRRWGGLHVALCSFARPPGQGEPSHPRPVDDALRALHEAGRPRTLASFRLTRESARLPLVTRSDAAMLQLPADHPGLRAMCKAAAAAGLRGARRADELHLAIGDAASADGVREALWACEHWELALARASGGEKGIRVTAFLEVKPLSWDAGRPAERPVGSAASRRSATSQSGRRYHVYSPSLPSEVHDD</sequence>
<accession>A0AB34ICV6</accession>
<dbReference type="AlphaFoldDB" id="A0AB34ICV6"/>
<reference evidence="2 3" key="1">
    <citation type="journal article" date="2024" name="Science">
        <title>Giant polyketide synthase enzymes in the biosynthesis of giant marine polyether toxins.</title>
        <authorList>
            <person name="Fallon T.R."/>
            <person name="Shende V.V."/>
            <person name="Wierzbicki I.H."/>
            <person name="Pendleton A.L."/>
            <person name="Watervoot N.F."/>
            <person name="Auber R.P."/>
            <person name="Gonzalez D.J."/>
            <person name="Wisecaver J.H."/>
            <person name="Moore B.S."/>
        </authorList>
    </citation>
    <scope>NUCLEOTIDE SEQUENCE [LARGE SCALE GENOMIC DNA]</scope>
    <source>
        <strain evidence="2 3">12B1</strain>
    </source>
</reference>
<keyword evidence="3" id="KW-1185">Reference proteome</keyword>
<evidence type="ECO:0000256" key="1">
    <source>
        <dbReference type="SAM" id="MobiDB-lite"/>
    </source>
</evidence>
<gene>
    <name evidence="2" type="ORF">AB1Y20_014152</name>
</gene>
<dbReference type="Proteomes" id="UP001515480">
    <property type="component" value="Unassembled WGS sequence"/>
</dbReference>
<evidence type="ECO:0000313" key="2">
    <source>
        <dbReference type="EMBL" id="KAL1496546.1"/>
    </source>
</evidence>
<dbReference type="EMBL" id="JBGBPQ010000028">
    <property type="protein sequence ID" value="KAL1496546.1"/>
    <property type="molecule type" value="Genomic_DNA"/>
</dbReference>
<organism evidence="2 3">
    <name type="scientific">Prymnesium parvum</name>
    <name type="common">Toxic golden alga</name>
    <dbReference type="NCBI Taxonomy" id="97485"/>
    <lineage>
        <taxon>Eukaryota</taxon>
        <taxon>Haptista</taxon>
        <taxon>Haptophyta</taxon>
        <taxon>Prymnesiophyceae</taxon>
        <taxon>Prymnesiales</taxon>
        <taxon>Prymnesiaceae</taxon>
        <taxon>Prymnesium</taxon>
    </lineage>
</organism>
<protein>
    <submittedName>
        <fullName evidence="2">Uncharacterized protein</fullName>
    </submittedName>
</protein>
<proteinExistence type="predicted"/>
<name>A0AB34ICV6_PRYPA</name>
<evidence type="ECO:0000313" key="3">
    <source>
        <dbReference type="Proteomes" id="UP001515480"/>
    </source>
</evidence>